<sequence>MAIDTSCRLVRKVEHGSKPDPANFLVKFRKYFFDAFRGVFRLSFQSLHRLPFDSPTMTDATPDFFASPADRESLLTHAPGPTGRLPLSDEMLRQWSSGDLFGLTQSVGMGFDPRRVLGDQYLILSTQGGVRNPDGTPLALGYHTGHWEVGLMVAAAAEQVTSADGVPFAAFVSDPCDGRSQGTRGMFDSLPYRNDAAMVMRRLIRSLPRRRGVIGIATCDKGLPAMMMALAGTKKLHNVLVPGGVTLPATEGEDAGKVQTIGARYARGEISLEQASLEGCRACGTPGGGCQFLGTAATAQVVAEALGMTIPHAALCPSGQPIWLQMCRDSADAAMAMKRDGLSLADSLTEDAIENAMLMHAAVGGSTNLLLHIPAIAAAAGLPRPTADDFRRVNAQVTRLVDCLPNGPVGHPTVRFFLAGGVPEVAWHLRELGLLKSQARTVSGLTWDEVLDRWHTSDRRKACRERLVEADGVSPDDVIMPPNRATARGLTSTVCFPEGNLCPEGSVIKATAIAPDVVQDGVYHKRGPARVFTSERDAIAAVKGNSADSSVQEIRPGDVMVLIGRGPLGCGMEETYQITSALKYLSFGKDVALITDARFSGVSTGACIGHVGPEALAGGPISKVRDGDTIEIKVDTRTLQGSVQLVQTHDGIPVEDALRRRTPHPELLVDPDVPDDTRLWAALQQVGGGTWGGCTYDVDAIIRTLQAGQQALRDQP</sequence>
<evidence type="ECO:0000259" key="3">
    <source>
        <dbReference type="Pfam" id="PF00920"/>
    </source>
</evidence>
<evidence type="ECO:0000256" key="1">
    <source>
        <dbReference type="ARBA" id="ARBA00006486"/>
    </source>
</evidence>
<proteinExistence type="inferred from homology"/>
<dbReference type="EC" id="4.2.1.25" evidence="5"/>
<dbReference type="Proteomes" id="UP000316476">
    <property type="component" value="Unassembled WGS sequence"/>
</dbReference>
<evidence type="ECO:0000313" key="6">
    <source>
        <dbReference type="Proteomes" id="UP000316476"/>
    </source>
</evidence>
<evidence type="ECO:0000256" key="2">
    <source>
        <dbReference type="ARBA" id="ARBA00023239"/>
    </source>
</evidence>
<keyword evidence="2 5" id="KW-0456">Lyase</keyword>
<dbReference type="SUPFAM" id="SSF143975">
    <property type="entry name" value="IlvD/EDD N-terminal domain-like"/>
    <property type="match status" value="1"/>
</dbReference>
<dbReference type="Gene3D" id="3.50.30.80">
    <property type="entry name" value="IlvD/EDD C-terminal domain-like"/>
    <property type="match status" value="1"/>
</dbReference>
<gene>
    <name evidence="5" type="primary">araC_1</name>
    <name evidence="5" type="ORF">V7x_12410</name>
</gene>
<comment type="caution">
    <text evidence="5">The sequence shown here is derived from an EMBL/GenBank/DDBJ whole genome shotgun (WGS) entry which is preliminary data.</text>
</comment>
<dbReference type="NCBIfam" id="TIGR03432">
    <property type="entry name" value="yjhG_yagF"/>
    <property type="match status" value="1"/>
</dbReference>
<accession>A0A5C6FR96</accession>
<dbReference type="InterPro" id="IPR020558">
    <property type="entry name" value="DiOHA_6PGluconate_deHydtase_CS"/>
</dbReference>
<name>A0A5C6FR96_9PLAN</name>
<organism evidence="5 6">
    <name type="scientific">Crateriforma conspicua</name>
    <dbReference type="NCBI Taxonomy" id="2527996"/>
    <lineage>
        <taxon>Bacteria</taxon>
        <taxon>Pseudomonadati</taxon>
        <taxon>Planctomycetota</taxon>
        <taxon>Planctomycetia</taxon>
        <taxon>Planctomycetales</taxon>
        <taxon>Planctomycetaceae</taxon>
        <taxon>Crateriforma</taxon>
    </lineage>
</organism>
<dbReference type="AlphaFoldDB" id="A0A5C6FR96"/>
<dbReference type="PANTHER" id="PTHR43661">
    <property type="entry name" value="D-XYLONATE DEHYDRATASE"/>
    <property type="match status" value="1"/>
</dbReference>
<dbReference type="InterPro" id="IPR000581">
    <property type="entry name" value="ILV_EDD_N"/>
</dbReference>
<evidence type="ECO:0000259" key="4">
    <source>
        <dbReference type="Pfam" id="PF24877"/>
    </source>
</evidence>
<dbReference type="PANTHER" id="PTHR43661:SF3">
    <property type="entry name" value="D-XYLONATE DEHYDRATASE YAGF-RELATED"/>
    <property type="match status" value="1"/>
</dbReference>
<dbReference type="SUPFAM" id="SSF52016">
    <property type="entry name" value="LeuD/IlvD-like"/>
    <property type="match status" value="1"/>
</dbReference>
<dbReference type="EMBL" id="SJPZ01000001">
    <property type="protein sequence ID" value="TWU65692.1"/>
    <property type="molecule type" value="Genomic_DNA"/>
</dbReference>
<feature type="domain" description="Dihydroxy-acid/6-phosphogluconate dehydratase N-terminal" evidence="3">
    <location>
        <begin position="143"/>
        <end position="449"/>
    </location>
</feature>
<feature type="domain" description="Dihydroxy-acid/6-phosphogluconate dehydratase C-terminal" evidence="4">
    <location>
        <begin position="496"/>
        <end position="644"/>
    </location>
</feature>
<dbReference type="InterPro" id="IPR017798">
    <property type="entry name" value="Dehydratase_YjhG/YagF"/>
</dbReference>
<dbReference type="PROSITE" id="PS00886">
    <property type="entry name" value="ILVD_EDD_1"/>
    <property type="match status" value="1"/>
</dbReference>
<protein>
    <submittedName>
        <fullName evidence="5">L-arabonate dehydratase</fullName>
        <ecNumber evidence="5">4.2.1.25</ecNumber>
    </submittedName>
</protein>
<dbReference type="Pfam" id="PF00920">
    <property type="entry name" value="ILVD_EDD_N"/>
    <property type="match status" value="1"/>
</dbReference>
<dbReference type="GO" id="GO:0050401">
    <property type="term" value="F:xylonate dehydratase activity"/>
    <property type="evidence" value="ECO:0007669"/>
    <property type="project" value="InterPro"/>
</dbReference>
<dbReference type="GO" id="GO:0050020">
    <property type="term" value="F:L-arabinonate dehydratase activity"/>
    <property type="evidence" value="ECO:0007669"/>
    <property type="project" value="UniProtKB-EC"/>
</dbReference>
<reference evidence="5 6" key="1">
    <citation type="submission" date="2019-02" db="EMBL/GenBank/DDBJ databases">
        <title>Deep-cultivation of Planctomycetes and their phenomic and genomic characterization uncovers novel biology.</title>
        <authorList>
            <person name="Wiegand S."/>
            <person name="Jogler M."/>
            <person name="Boedeker C."/>
            <person name="Pinto D."/>
            <person name="Vollmers J."/>
            <person name="Rivas-Marin E."/>
            <person name="Kohn T."/>
            <person name="Peeters S.H."/>
            <person name="Heuer A."/>
            <person name="Rast P."/>
            <person name="Oberbeckmann S."/>
            <person name="Bunk B."/>
            <person name="Jeske O."/>
            <person name="Meyerdierks A."/>
            <person name="Storesund J.E."/>
            <person name="Kallscheuer N."/>
            <person name="Luecker S."/>
            <person name="Lage O.M."/>
            <person name="Pohl T."/>
            <person name="Merkel B.J."/>
            <person name="Hornburger P."/>
            <person name="Mueller R.-W."/>
            <person name="Bruemmer F."/>
            <person name="Labrenz M."/>
            <person name="Spormann A.M."/>
            <person name="Op Den Camp H."/>
            <person name="Overmann J."/>
            <person name="Amann R."/>
            <person name="Jetten M.S.M."/>
            <person name="Mascher T."/>
            <person name="Medema M.H."/>
            <person name="Devos D.P."/>
            <person name="Kaster A.-K."/>
            <person name="Ovreas L."/>
            <person name="Rohde M."/>
            <person name="Galperin M.Y."/>
            <person name="Jogler C."/>
        </authorList>
    </citation>
    <scope>NUCLEOTIDE SEQUENCE [LARGE SCALE GENOMIC DNA]</scope>
    <source>
        <strain evidence="5 6">V7</strain>
    </source>
</reference>
<dbReference type="Pfam" id="PF24877">
    <property type="entry name" value="ILV_EDD_C"/>
    <property type="match status" value="1"/>
</dbReference>
<dbReference type="GO" id="GO:0005829">
    <property type="term" value="C:cytosol"/>
    <property type="evidence" value="ECO:0007669"/>
    <property type="project" value="TreeGrafter"/>
</dbReference>
<evidence type="ECO:0000313" key="5">
    <source>
        <dbReference type="EMBL" id="TWU65692.1"/>
    </source>
</evidence>
<dbReference type="InterPro" id="IPR042096">
    <property type="entry name" value="Dihydro-acid_dehy_C"/>
</dbReference>
<dbReference type="PROSITE" id="PS00887">
    <property type="entry name" value="ILVD_EDD_2"/>
    <property type="match status" value="1"/>
</dbReference>
<comment type="similarity">
    <text evidence="1">Belongs to the IlvD/Edd family.</text>
</comment>
<dbReference type="InterPro" id="IPR056740">
    <property type="entry name" value="ILV_EDD_C"/>
</dbReference>
<dbReference type="InterPro" id="IPR037237">
    <property type="entry name" value="IlvD/EDD_N"/>
</dbReference>